<evidence type="ECO:0008006" key="3">
    <source>
        <dbReference type="Google" id="ProtNLM"/>
    </source>
</evidence>
<organism evidence="1 2">
    <name type="scientific">Triparma verrucosa</name>
    <dbReference type="NCBI Taxonomy" id="1606542"/>
    <lineage>
        <taxon>Eukaryota</taxon>
        <taxon>Sar</taxon>
        <taxon>Stramenopiles</taxon>
        <taxon>Ochrophyta</taxon>
        <taxon>Bolidophyceae</taxon>
        <taxon>Parmales</taxon>
        <taxon>Triparmaceae</taxon>
        <taxon>Triparma</taxon>
    </lineage>
</organism>
<dbReference type="Gene3D" id="3.40.50.1820">
    <property type="entry name" value="alpha/beta hydrolase"/>
    <property type="match status" value="1"/>
</dbReference>
<evidence type="ECO:0000313" key="1">
    <source>
        <dbReference type="EMBL" id="GMH81812.1"/>
    </source>
</evidence>
<name>A0A9W7EKD1_9STRA</name>
<dbReference type="Proteomes" id="UP001165160">
    <property type="component" value="Unassembled WGS sequence"/>
</dbReference>
<proteinExistence type="predicted"/>
<dbReference type="InterPro" id="IPR029058">
    <property type="entry name" value="AB_hydrolase_fold"/>
</dbReference>
<accession>A0A9W7EKD1</accession>
<keyword evidence="2" id="KW-1185">Reference proteome</keyword>
<protein>
    <recommendedName>
        <fullName evidence="3">AB hydrolase-1 domain-containing protein</fullName>
    </recommendedName>
</protein>
<sequence>MKILLLLLPLSTALIFKFLQNNALDMKTFIHKTYPTAEEALKGPEKARVWARPSDGKDLEYFGVYSTDRNEGRDKTAIVVFHPSWASGYLPCRYKFSAISSLISVFSSTDITLICPTFPGYGGSHPPKNIEDPFDDYVNDVISLLNTLGFKSYLSIGWGFGSTPATAMTHVSSDLEFKGTALLQPTLKSNISRRQNGLNSFENVFPVLTSIFDSFAASSLLSTLQNNQTPALHSSHHNLLSLLKTHTPSLLPLFITDTKRVLAHTLYSQMTDLKNNIVDVNSLLLTYCHTPNKKITSTQDTSECHRITSSLKGSIDFDYDSEVEIAAPLETAVYELLKRGEEGGELRNSNSI</sequence>
<comment type="caution">
    <text evidence="1">The sequence shown here is derived from an EMBL/GenBank/DDBJ whole genome shotgun (WGS) entry which is preliminary data.</text>
</comment>
<reference evidence="2" key="1">
    <citation type="journal article" date="2023" name="Commun. Biol.">
        <title>Genome analysis of Parmales, the sister group of diatoms, reveals the evolutionary specialization of diatoms from phago-mixotrophs to photoautotrophs.</title>
        <authorList>
            <person name="Ban H."/>
            <person name="Sato S."/>
            <person name="Yoshikawa S."/>
            <person name="Yamada K."/>
            <person name="Nakamura Y."/>
            <person name="Ichinomiya M."/>
            <person name="Sato N."/>
            <person name="Blanc-Mathieu R."/>
            <person name="Endo H."/>
            <person name="Kuwata A."/>
            <person name="Ogata H."/>
        </authorList>
    </citation>
    <scope>NUCLEOTIDE SEQUENCE [LARGE SCALE GENOMIC DNA]</scope>
    <source>
        <strain evidence="2">NIES 3699</strain>
    </source>
</reference>
<gene>
    <name evidence="1" type="ORF">TrVE_jg5366</name>
</gene>
<evidence type="ECO:0000313" key="2">
    <source>
        <dbReference type="Proteomes" id="UP001165160"/>
    </source>
</evidence>
<dbReference type="EMBL" id="BRXX01000008">
    <property type="protein sequence ID" value="GMH81812.1"/>
    <property type="molecule type" value="Genomic_DNA"/>
</dbReference>
<dbReference type="AlphaFoldDB" id="A0A9W7EKD1"/>
<dbReference type="SUPFAM" id="SSF53474">
    <property type="entry name" value="alpha/beta-Hydrolases"/>
    <property type="match status" value="1"/>
</dbReference>